<dbReference type="HOGENOM" id="CLU_123235_1_2_9"/>
<accession>E0NH22</accession>
<sequence>MELRNSAIYFTEFCKRIQQTVTNFEDVEERFMRLLLMSHGNMAIETLKSAEMILGHIDNMKAIGLQPNQGPEDLQKAAEEFINDNPNQDKTMVAVDLLGGTPSNVVVRLMAKYPDLEVVSGLNLPMVIGFANQVMMGMDVDKQSLISEAQNGVVDVNAKLNG</sequence>
<dbReference type="GO" id="GO:0016020">
    <property type="term" value="C:membrane"/>
    <property type="evidence" value="ECO:0007669"/>
    <property type="project" value="InterPro"/>
</dbReference>
<keyword evidence="10" id="KW-1185">Reference proteome</keyword>
<protein>
    <submittedName>
        <fullName evidence="9">PTS system fructose IIA component</fullName>
    </submittedName>
</protein>
<evidence type="ECO:0000313" key="9">
    <source>
        <dbReference type="EMBL" id="EFL95482.1"/>
    </source>
</evidence>
<keyword evidence="2" id="KW-0813">Transport</keyword>
<comment type="caution">
    <text evidence="9">The sequence shown here is derived from an EMBL/GenBank/DDBJ whole genome shotgun (WGS) entry which is preliminary data.</text>
</comment>
<proteinExistence type="predicted"/>
<evidence type="ECO:0000256" key="1">
    <source>
        <dbReference type="ARBA" id="ARBA00004496"/>
    </source>
</evidence>
<dbReference type="AlphaFoldDB" id="E0NH22"/>
<dbReference type="CDD" id="cd00006">
    <property type="entry name" value="PTS_IIA_man"/>
    <property type="match status" value="1"/>
</dbReference>
<reference evidence="9" key="1">
    <citation type="submission" date="2010-07" db="EMBL/GenBank/DDBJ databases">
        <authorList>
            <person name="Muzny D."/>
            <person name="Qin X."/>
            <person name="Deng J."/>
            <person name="Jiang H."/>
            <person name="Liu Y."/>
            <person name="Qu J."/>
            <person name="Song X.-Z."/>
            <person name="Zhang L."/>
            <person name="Thornton R."/>
            <person name="Coyle M."/>
            <person name="Francisco L."/>
            <person name="Jackson L."/>
            <person name="Javaid M."/>
            <person name="Korchina V."/>
            <person name="Kovar C."/>
            <person name="Mata R."/>
            <person name="Mathew T."/>
            <person name="Ngo R."/>
            <person name="Nguyen L."/>
            <person name="Nguyen N."/>
            <person name="Okwuonu G."/>
            <person name="Ongeri F."/>
            <person name="Pham C."/>
            <person name="Simmons D."/>
            <person name="Wilczek-Boney K."/>
            <person name="Hale W."/>
            <person name="Jakkamsetti A."/>
            <person name="Pham P."/>
            <person name="Ruth R."/>
            <person name="San Lucas F."/>
            <person name="Warren J."/>
            <person name="Zhang J."/>
            <person name="Zhao Z."/>
            <person name="Zhou C."/>
            <person name="Zhu D."/>
            <person name="Lee S."/>
            <person name="Bess C."/>
            <person name="Blankenburg K."/>
            <person name="Forbes L."/>
            <person name="Fu Q."/>
            <person name="Gubbala S."/>
            <person name="Hirani K."/>
            <person name="Jayaseelan J.C."/>
            <person name="Lara F."/>
            <person name="Munidasa M."/>
            <person name="Palculict T."/>
            <person name="Patil S."/>
            <person name="Pu L.-L."/>
            <person name="Saada N."/>
            <person name="Tang L."/>
            <person name="Weissenberger G."/>
            <person name="Zhu Y."/>
            <person name="Hemphill L."/>
            <person name="Shang Y."/>
            <person name="Youmans B."/>
            <person name="Ayvaz T."/>
            <person name="Ross M."/>
            <person name="Santibanez J."/>
            <person name="Aqrawi P."/>
            <person name="Gross S."/>
            <person name="Joshi V."/>
            <person name="Fowler G."/>
            <person name="Nazareth L."/>
            <person name="Reid J."/>
            <person name="Worley K."/>
            <person name="Petrosino J."/>
            <person name="Highlander S."/>
            <person name="Gibbs R."/>
        </authorList>
    </citation>
    <scope>NUCLEOTIDE SEQUENCE [LARGE SCALE GENOMIC DNA]</scope>
    <source>
        <strain evidence="9">DSM 20284</strain>
    </source>
</reference>
<dbReference type="InterPro" id="IPR036662">
    <property type="entry name" value="PTS_EIIA_man-typ_sf"/>
</dbReference>
<dbReference type="GO" id="GO:0016301">
    <property type="term" value="F:kinase activity"/>
    <property type="evidence" value="ECO:0007669"/>
    <property type="project" value="UniProtKB-KW"/>
</dbReference>
<dbReference type="GO" id="GO:0005737">
    <property type="term" value="C:cytoplasm"/>
    <property type="evidence" value="ECO:0007669"/>
    <property type="project" value="UniProtKB-SubCell"/>
</dbReference>
<organism evidence="9 10">
    <name type="scientific">Pediococcus acidilactici DSM 20284</name>
    <dbReference type="NCBI Taxonomy" id="862514"/>
    <lineage>
        <taxon>Bacteria</taxon>
        <taxon>Bacillati</taxon>
        <taxon>Bacillota</taxon>
        <taxon>Bacilli</taxon>
        <taxon>Lactobacillales</taxon>
        <taxon>Lactobacillaceae</taxon>
        <taxon>Pediococcus</taxon>
        <taxon>Pediococcus acidilactici group</taxon>
    </lineage>
</organism>
<keyword evidence="4" id="KW-0762">Sugar transport</keyword>
<dbReference type="InterPro" id="IPR033887">
    <property type="entry name" value="PTS_IIA_man"/>
</dbReference>
<gene>
    <name evidence="9" type="ORF">HMPREF0623_1219</name>
</gene>
<evidence type="ECO:0000256" key="3">
    <source>
        <dbReference type="ARBA" id="ARBA00022490"/>
    </source>
</evidence>
<evidence type="ECO:0000256" key="6">
    <source>
        <dbReference type="ARBA" id="ARBA00022683"/>
    </source>
</evidence>
<evidence type="ECO:0000256" key="2">
    <source>
        <dbReference type="ARBA" id="ARBA00022448"/>
    </source>
</evidence>
<keyword evidence="5" id="KW-0808">Transferase</keyword>
<dbReference type="PANTHER" id="PTHR33799">
    <property type="entry name" value="PTS PERMEASE-RELATED-RELATED"/>
    <property type="match status" value="1"/>
</dbReference>
<dbReference type="Proteomes" id="UP000004470">
    <property type="component" value="Unassembled WGS sequence"/>
</dbReference>
<evidence type="ECO:0000256" key="4">
    <source>
        <dbReference type="ARBA" id="ARBA00022597"/>
    </source>
</evidence>
<dbReference type="PROSITE" id="PS51096">
    <property type="entry name" value="PTS_EIIA_TYPE_4"/>
    <property type="match status" value="1"/>
</dbReference>
<name>E0NH22_PEDAC</name>
<dbReference type="EMBL" id="AEEG01000004">
    <property type="protein sequence ID" value="EFL95482.1"/>
    <property type="molecule type" value="Genomic_DNA"/>
</dbReference>
<evidence type="ECO:0000259" key="8">
    <source>
        <dbReference type="PROSITE" id="PS51096"/>
    </source>
</evidence>
<dbReference type="Pfam" id="PF03610">
    <property type="entry name" value="EIIA-man"/>
    <property type="match status" value="1"/>
</dbReference>
<dbReference type="GO" id="GO:0009401">
    <property type="term" value="P:phosphoenolpyruvate-dependent sugar phosphotransferase system"/>
    <property type="evidence" value="ECO:0007669"/>
    <property type="project" value="UniProtKB-KW"/>
</dbReference>
<keyword evidence="3" id="KW-0963">Cytoplasm</keyword>
<dbReference type="PANTHER" id="PTHR33799:SF1">
    <property type="entry name" value="PTS SYSTEM MANNOSE-SPECIFIC EIIAB COMPONENT-RELATED"/>
    <property type="match status" value="1"/>
</dbReference>
<feature type="domain" description="PTS EIIA type-4" evidence="8">
    <location>
        <begin position="31"/>
        <end position="162"/>
    </location>
</feature>
<evidence type="ECO:0000256" key="5">
    <source>
        <dbReference type="ARBA" id="ARBA00022679"/>
    </source>
</evidence>
<dbReference type="Gene3D" id="3.40.50.510">
    <property type="entry name" value="Phosphotransferase system, mannose-type IIA component"/>
    <property type="match status" value="1"/>
</dbReference>
<dbReference type="InterPro" id="IPR051471">
    <property type="entry name" value="Bacterial_PTS_sugar_comp"/>
</dbReference>
<dbReference type="eggNOG" id="COG2893">
    <property type="taxonomic scope" value="Bacteria"/>
</dbReference>
<evidence type="ECO:0000256" key="7">
    <source>
        <dbReference type="ARBA" id="ARBA00022777"/>
    </source>
</evidence>
<evidence type="ECO:0000313" key="10">
    <source>
        <dbReference type="Proteomes" id="UP000004470"/>
    </source>
</evidence>
<comment type="subcellular location">
    <subcellularLocation>
        <location evidence="1">Cytoplasm</location>
    </subcellularLocation>
</comment>
<keyword evidence="7" id="KW-0418">Kinase</keyword>
<dbReference type="SUPFAM" id="SSF53062">
    <property type="entry name" value="PTS system fructose IIA component-like"/>
    <property type="match status" value="1"/>
</dbReference>
<keyword evidence="6" id="KW-0598">Phosphotransferase system</keyword>
<dbReference type="InterPro" id="IPR004701">
    <property type="entry name" value="PTS_EIIA_man-typ"/>
</dbReference>